<accession>A0A4R1R3G8</accession>
<protein>
    <submittedName>
        <fullName evidence="1">Uncharacterized protein</fullName>
    </submittedName>
</protein>
<evidence type="ECO:0000313" key="2">
    <source>
        <dbReference type="Proteomes" id="UP000295718"/>
    </source>
</evidence>
<comment type="caution">
    <text evidence="1">The sequence shown here is derived from an EMBL/GenBank/DDBJ whole genome shotgun (WGS) entry which is preliminary data.</text>
</comment>
<gene>
    <name evidence="1" type="ORF">EDD76_103172</name>
</gene>
<name>A0A4R1R3G8_9FIRM</name>
<organism evidence="1 2">
    <name type="scientific">Kineothrix alysoides</name>
    <dbReference type="NCBI Taxonomy" id="1469948"/>
    <lineage>
        <taxon>Bacteria</taxon>
        <taxon>Bacillati</taxon>
        <taxon>Bacillota</taxon>
        <taxon>Clostridia</taxon>
        <taxon>Lachnospirales</taxon>
        <taxon>Lachnospiraceae</taxon>
        <taxon>Kineothrix</taxon>
    </lineage>
</organism>
<keyword evidence="2" id="KW-1185">Reference proteome</keyword>
<dbReference type="STRING" id="1469948.GCA_000732725_00889"/>
<evidence type="ECO:0000313" key="1">
    <source>
        <dbReference type="EMBL" id="TCL59981.1"/>
    </source>
</evidence>
<dbReference type="AlphaFoldDB" id="A0A4R1R3G8"/>
<sequence length="57" mass="6781">MEQWQNGNGKMCIVCYRYIDNQPHEAIGKNKKHMHYVHRSCLRGNNYPPIKTYNVSN</sequence>
<dbReference type="Proteomes" id="UP000295718">
    <property type="component" value="Unassembled WGS sequence"/>
</dbReference>
<proteinExistence type="predicted"/>
<reference evidence="1 2" key="1">
    <citation type="submission" date="2019-03" db="EMBL/GenBank/DDBJ databases">
        <title>Genomic Encyclopedia of Type Strains, Phase IV (KMG-IV): sequencing the most valuable type-strain genomes for metagenomic binning, comparative biology and taxonomic classification.</title>
        <authorList>
            <person name="Goeker M."/>
        </authorList>
    </citation>
    <scope>NUCLEOTIDE SEQUENCE [LARGE SCALE GENOMIC DNA]</scope>
    <source>
        <strain evidence="1 2">DSM 100556</strain>
    </source>
</reference>
<dbReference type="EMBL" id="SLUO01000003">
    <property type="protein sequence ID" value="TCL59981.1"/>
    <property type="molecule type" value="Genomic_DNA"/>
</dbReference>